<accession>A0ACB7P040</accession>
<evidence type="ECO:0000313" key="2">
    <source>
        <dbReference type="Proteomes" id="UP000724584"/>
    </source>
</evidence>
<keyword evidence="2" id="KW-1185">Reference proteome</keyword>
<organism evidence="1 2">
    <name type="scientific">Chaetomium tenue</name>
    <dbReference type="NCBI Taxonomy" id="1854479"/>
    <lineage>
        <taxon>Eukaryota</taxon>
        <taxon>Fungi</taxon>
        <taxon>Dikarya</taxon>
        <taxon>Ascomycota</taxon>
        <taxon>Pezizomycotina</taxon>
        <taxon>Sordariomycetes</taxon>
        <taxon>Sordariomycetidae</taxon>
        <taxon>Sordariales</taxon>
        <taxon>Chaetomiaceae</taxon>
        <taxon>Chaetomium</taxon>
    </lineage>
</organism>
<evidence type="ECO:0000313" key="1">
    <source>
        <dbReference type="EMBL" id="KAH6617191.1"/>
    </source>
</evidence>
<comment type="caution">
    <text evidence="1">The sequence shown here is derived from an EMBL/GenBank/DDBJ whole genome shotgun (WGS) entry which is preliminary data.</text>
</comment>
<sequence>MSGLLLETRKAEADHAEIQHKIDELVRQYDAQEQQALADVDEGSRAIDAQFKKQLAGIAGIEPSLRQSMETVLQKNRDLEIAALRQTAQERAKQRRKHYDEQRQRYDTELFTAITALITAGPDLSPSHRPAFPVGPSDAFQTTVPAAVISRQSTSTETSPAPPTAAEGPSQPQRTPLPTPTPTEADRQQIPFQTTTAYDAQARSSHNRGGHSQETPTPFAYRRPTLEDHPDREPPSALRSPAGPASIPGQDNLTKQPAASASPSPKFDHDLKRKANGESTHDSPAPSSRAKRVKLESASEATKPSTGQPPLAVDEEDERSERTITFAQVYGTPEKPASYKHVIVQYPPATGDFYILRCDEHGVHFGEHPLRGAAKHLASAQHGFMSKAHATAIETLGHRVVDCTKERANQNNQVVLKAFKDGYKAFNANNLSQTRRAEMGYPPLDPLNSQKAALHRKRMAGIINPLPCRFYVTSGGDLKCPVMILPWDDITPAGLMGKLADTGIFRETSEDGRPLGVPKPPRCYVYREEDGRITGIKSWAKGYEDGGPLERRREFPVLCAESADCRMWCVGWVASAHLSNLDFEDPSSRDIPFVREARNYFVTRVLRQPVTAAPQRPRIPPINTTAEDVEMRDAGDVHGDSDRDSVSKGVSGSTNATSFSRGDDIRGAADIPSAQHIAAQALGLQGPPRSGFTAINAGGSADSTASRSARASLEPPSRAGSVSSTGGGHKRVFKIHARSSNRHPTSQAHTSPSMVLPERPADTNMPNSGPTQAHGEVRKPSPASLQNILQDFPGPTVMAPRPNSQSPRPANARRPLPSGPMRSGSPSRSALLSGVTAKLAQPLRDNRAGSAPVQLPQYKDPVAEEIRLSAAPGPNRHVTIAPAPLAASAPSSTPAPTLALSPSPTPAQVPSPTAASEPSHRRDQIPPPIQLPPPQTTFPSMLHLNTTPLATPTTSATNTRANSPALGHHSNNNKTGSPNPNNNNNFSKPETPTLTPTLAQTPTGSSSGGFLPTMDVFDLAGFMDGDTELFRSAHAGQYLRLIDDHQSGLLTTPSDAPVAVRIDPRRVRSAERVSAQGGAVCVVTVVYGAEGEGGAGGVGRTQTLVFEKARSTARGMENGALHARRLCKRLSSWNNAVECPAPGYSLDSTKWHFSSQTPTPLSAGPSAGEELK</sequence>
<reference evidence="1 2" key="1">
    <citation type="journal article" date="2021" name="Nat. Commun.">
        <title>Genetic determinants of endophytism in the Arabidopsis root mycobiome.</title>
        <authorList>
            <person name="Mesny F."/>
            <person name="Miyauchi S."/>
            <person name="Thiergart T."/>
            <person name="Pickel B."/>
            <person name="Atanasova L."/>
            <person name="Karlsson M."/>
            <person name="Huettel B."/>
            <person name="Barry K.W."/>
            <person name="Haridas S."/>
            <person name="Chen C."/>
            <person name="Bauer D."/>
            <person name="Andreopoulos W."/>
            <person name="Pangilinan J."/>
            <person name="LaButti K."/>
            <person name="Riley R."/>
            <person name="Lipzen A."/>
            <person name="Clum A."/>
            <person name="Drula E."/>
            <person name="Henrissat B."/>
            <person name="Kohler A."/>
            <person name="Grigoriev I.V."/>
            <person name="Martin F.M."/>
            <person name="Hacquard S."/>
        </authorList>
    </citation>
    <scope>NUCLEOTIDE SEQUENCE [LARGE SCALE GENOMIC DNA]</scope>
    <source>
        <strain evidence="1 2">MPI-SDFR-AT-0079</strain>
    </source>
</reference>
<name>A0ACB7P040_9PEZI</name>
<proteinExistence type="predicted"/>
<protein>
    <submittedName>
        <fullName evidence="1">Uncharacterized protein</fullName>
    </submittedName>
</protein>
<dbReference type="Proteomes" id="UP000724584">
    <property type="component" value="Unassembled WGS sequence"/>
</dbReference>
<dbReference type="EMBL" id="JAGIZQ010000007">
    <property type="protein sequence ID" value="KAH6617191.1"/>
    <property type="molecule type" value="Genomic_DNA"/>
</dbReference>
<gene>
    <name evidence="1" type="ORF">F5144DRAFT_551674</name>
</gene>